<name>A0AAW6XFZ8_9LACO</name>
<dbReference type="GO" id="GO:0016810">
    <property type="term" value="F:hydrolase activity, acting on carbon-nitrogen (but not peptide) bonds"/>
    <property type="evidence" value="ECO:0007669"/>
    <property type="project" value="InterPro"/>
</dbReference>
<dbReference type="SUPFAM" id="SSF51338">
    <property type="entry name" value="Composite domain of metallo-dependent hydrolases"/>
    <property type="match status" value="1"/>
</dbReference>
<dbReference type="Gene3D" id="2.30.40.10">
    <property type="entry name" value="Urease, subunit C, domain 1"/>
    <property type="match status" value="1"/>
</dbReference>
<dbReference type="Proteomes" id="UP001230300">
    <property type="component" value="Unassembled WGS sequence"/>
</dbReference>
<proteinExistence type="predicted"/>
<dbReference type="InterPro" id="IPR011059">
    <property type="entry name" value="Metal-dep_hydrolase_composite"/>
</dbReference>
<feature type="non-terminal residue" evidence="1">
    <location>
        <position position="94"/>
    </location>
</feature>
<comment type="caution">
    <text evidence="1">The sequence shown here is derived from an EMBL/GenBank/DDBJ whole genome shotgun (WGS) entry which is preliminary data.</text>
</comment>
<sequence>MIQDTLTLTAPGEIKPHQDILIRDDKIAQVSDHGTITVQADETIDGTHRLFMPGLIDSHLHTGQQLLRGRVLDTKGIIWQKVMLPFEANMTTET</sequence>
<dbReference type="EMBL" id="JASOGN010000132">
    <property type="protein sequence ID" value="MDK6503640.1"/>
    <property type="molecule type" value="Genomic_DNA"/>
</dbReference>
<evidence type="ECO:0000313" key="2">
    <source>
        <dbReference type="Proteomes" id="UP001230300"/>
    </source>
</evidence>
<accession>A0AAW6XFZ8</accession>
<protein>
    <submittedName>
        <fullName evidence="1">Amidohydrolase</fullName>
    </submittedName>
</protein>
<dbReference type="AlphaFoldDB" id="A0AAW6XFZ8"/>
<reference evidence="1" key="1">
    <citation type="submission" date="2023-05" db="EMBL/GenBank/DDBJ databases">
        <title>Cataloging the Phylogenetic Diversity of Human Bladder Bacteria.</title>
        <authorList>
            <person name="Du J."/>
        </authorList>
    </citation>
    <scope>NUCLEOTIDE SEQUENCE</scope>
    <source>
        <strain evidence="1">UMB9226</strain>
    </source>
</reference>
<organism evidence="1 2">
    <name type="scientific">Lactobacillus crispatus</name>
    <dbReference type="NCBI Taxonomy" id="47770"/>
    <lineage>
        <taxon>Bacteria</taxon>
        <taxon>Bacillati</taxon>
        <taxon>Bacillota</taxon>
        <taxon>Bacilli</taxon>
        <taxon>Lactobacillales</taxon>
        <taxon>Lactobacillaceae</taxon>
        <taxon>Lactobacillus</taxon>
    </lineage>
</organism>
<evidence type="ECO:0000313" key="1">
    <source>
        <dbReference type="EMBL" id="MDK6503640.1"/>
    </source>
</evidence>
<gene>
    <name evidence="1" type="ORF">QP235_10810</name>
</gene>
<dbReference type="Gene3D" id="3.20.20.140">
    <property type="entry name" value="Metal-dependent hydrolases"/>
    <property type="match status" value="1"/>
</dbReference>